<reference evidence="1 2" key="1">
    <citation type="submission" date="2023-09" db="EMBL/GenBank/DDBJ databases">
        <authorList>
            <person name="Rey-Velasco X."/>
        </authorList>
    </citation>
    <scope>NUCLEOTIDE SEQUENCE [LARGE SCALE GENOMIC DNA]</scope>
    <source>
        <strain evidence="1 2">W431</strain>
    </source>
</reference>
<dbReference type="RefSeq" id="WP_311583249.1">
    <property type="nucleotide sequence ID" value="NZ_JAVRIF010000008.1"/>
</dbReference>
<name>A0ABU3A493_9GAMM</name>
<evidence type="ECO:0000313" key="1">
    <source>
        <dbReference type="EMBL" id="MDT0604683.1"/>
    </source>
</evidence>
<dbReference type="Proteomes" id="UP001266357">
    <property type="component" value="Unassembled WGS sequence"/>
</dbReference>
<dbReference type="EMBL" id="JAVRIF010000008">
    <property type="protein sequence ID" value="MDT0604683.1"/>
    <property type="molecule type" value="Genomic_DNA"/>
</dbReference>
<accession>A0ABU3A493</accession>
<organism evidence="1 2">
    <name type="scientific">Thalassotalea castellviae</name>
    <dbReference type="NCBI Taxonomy" id="3075612"/>
    <lineage>
        <taxon>Bacteria</taxon>
        <taxon>Pseudomonadati</taxon>
        <taxon>Pseudomonadota</taxon>
        <taxon>Gammaproteobacteria</taxon>
        <taxon>Alteromonadales</taxon>
        <taxon>Colwelliaceae</taxon>
        <taxon>Thalassotalea</taxon>
    </lineage>
</organism>
<gene>
    <name evidence="1" type="ORF">RM573_13820</name>
</gene>
<evidence type="ECO:0000313" key="2">
    <source>
        <dbReference type="Proteomes" id="UP001266357"/>
    </source>
</evidence>
<keyword evidence="2" id="KW-1185">Reference proteome</keyword>
<sequence>MDSNNPLTKLEQFNEFFTIEYDFSVNVTLLDKEKNYDYQSFINHMPTPFKMASDMATLDQAALRPLQALSGVAGQLVEYLNHQAQKIDLLMGYILSQQVEEAHQYQGLTFGGGGITFSSETTFQLEDYLELKIFIQDDNCAVYCFGEIIEIELNQSIPVYKVIFHFIRDEDRELLVRASLHKQSEQLKALAKKRQQSSIDPD</sequence>
<protein>
    <submittedName>
        <fullName evidence="1">PilZ domain-containing protein</fullName>
    </submittedName>
</protein>
<proteinExistence type="predicted"/>
<comment type="caution">
    <text evidence="1">The sequence shown here is derived from an EMBL/GenBank/DDBJ whole genome shotgun (WGS) entry which is preliminary data.</text>
</comment>